<dbReference type="InterPro" id="IPR050627">
    <property type="entry name" value="Nitroreductase/BluB"/>
</dbReference>
<dbReference type="KEGG" id="fhi:FSC454_03860"/>
<keyword evidence="3" id="KW-1185">Reference proteome</keyword>
<proteinExistence type="predicted"/>
<protein>
    <recommendedName>
        <fullName evidence="1">Nitroreductase domain-containing protein</fullName>
    </recommendedName>
</protein>
<dbReference type="GO" id="GO:0016491">
    <property type="term" value="F:oxidoreductase activity"/>
    <property type="evidence" value="ECO:0007669"/>
    <property type="project" value="InterPro"/>
</dbReference>
<organism evidence="2 3">
    <name type="scientific">Francisella hispaniensis FSC454</name>
    <dbReference type="NCBI Taxonomy" id="1088883"/>
    <lineage>
        <taxon>Bacteria</taxon>
        <taxon>Pseudomonadati</taxon>
        <taxon>Pseudomonadota</taxon>
        <taxon>Gammaproteobacteria</taxon>
        <taxon>Thiotrichales</taxon>
        <taxon>Francisellaceae</taxon>
        <taxon>Francisella</taxon>
    </lineage>
</organism>
<dbReference type="CDD" id="cd02062">
    <property type="entry name" value="Nitro_FMN_reductase"/>
    <property type="match status" value="1"/>
</dbReference>
<dbReference type="AlphaFoldDB" id="A0AAC9J7J8"/>
<dbReference type="RefSeq" id="WP_071794784.1">
    <property type="nucleotide sequence ID" value="NZ_CP018093.1"/>
</dbReference>
<dbReference type="Gene3D" id="3.40.109.10">
    <property type="entry name" value="NADH Oxidase"/>
    <property type="match status" value="1"/>
</dbReference>
<dbReference type="InterPro" id="IPR000415">
    <property type="entry name" value="Nitroreductase-like"/>
</dbReference>
<dbReference type="SUPFAM" id="SSF55469">
    <property type="entry name" value="FMN-dependent nitroreductase-like"/>
    <property type="match status" value="1"/>
</dbReference>
<feature type="domain" description="Nitroreductase" evidence="1">
    <location>
        <begin position="168"/>
        <end position="217"/>
    </location>
</feature>
<dbReference type="Pfam" id="PF00881">
    <property type="entry name" value="Nitroreductase"/>
    <property type="match status" value="1"/>
</dbReference>
<dbReference type="EMBL" id="CP018093">
    <property type="protein sequence ID" value="APD50325.1"/>
    <property type="molecule type" value="Genomic_DNA"/>
</dbReference>
<evidence type="ECO:0000313" key="3">
    <source>
        <dbReference type="Proteomes" id="UP000182459"/>
    </source>
</evidence>
<name>A0AAC9J7J8_9GAMM</name>
<dbReference type="Proteomes" id="UP000182459">
    <property type="component" value="Chromosome"/>
</dbReference>
<evidence type="ECO:0000259" key="1">
    <source>
        <dbReference type="Pfam" id="PF00881"/>
    </source>
</evidence>
<sequence length="334" mass="38964">MIKEIIKIILPKSTKIKIRNFLSLIRFYSNYFYDMKRYLTYSATFVNKEPNQLLGKIIAHYHVIEKGLSYQEVRLGFAKDIVISLISMLKIYSNKNFDVFNNQYLTAISVVRKYIDLHEQKEFDITPIKSMFERVKFSENSSKGGSIQLTKNEINKKSKLDFKEMAFSRYSIREFTEEEVTLNVLEEAIRIAQKSPSVCNRQTVRVHIVLSKSTIQKYLIYQNGNRGFGFKINKLLIVTSDLNFFEGVNERNQSFIDGGIFSMSLLYALHYLGLGAVTLNWCTDRERDNEFRKVSKISNNENIILMIGVGNLPDRFKVPKSERKNLNEIVNYIE</sequence>
<evidence type="ECO:0000313" key="2">
    <source>
        <dbReference type="EMBL" id="APD50325.1"/>
    </source>
</evidence>
<dbReference type="InterPro" id="IPR029479">
    <property type="entry name" value="Nitroreductase"/>
</dbReference>
<reference evidence="2 3" key="1">
    <citation type="submission" date="2016-11" db="EMBL/GenBank/DDBJ databases">
        <authorList>
            <person name="Hagglund E."/>
            <person name="Bystrom M."/>
            <person name="Naslund J."/>
            <person name="Stenberg P."/>
            <person name="Sjodin A."/>
        </authorList>
    </citation>
    <scope>NUCLEOTIDE SEQUENCE [LARGE SCALE GENOMIC DNA]</scope>
    <source>
        <strain evidence="2 3">CCUG 58020</strain>
    </source>
</reference>
<gene>
    <name evidence="2" type="ORF">FSC454_03860</name>
</gene>
<dbReference type="PANTHER" id="PTHR23026:SF123">
    <property type="entry name" value="NAD(P)H NITROREDUCTASE RV3131-RELATED"/>
    <property type="match status" value="1"/>
</dbReference>
<accession>A0AAC9J7J8</accession>
<dbReference type="PANTHER" id="PTHR23026">
    <property type="entry name" value="NADPH NITROREDUCTASE"/>
    <property type="match status" value="1"/>
</dbReference>